<sequence>MWLGSVFHGYAQSLDMYVRFCWAELGKMGSLMIGLLVAEFVAVALVVMGWVLDLIRHVSGQRMACFGLLLALPSAMLRTMATASCQVGF</sequence>
<reference evidence="2 3" key="1">
    <citation type="submission" date="2016-10" db="EMBL/GenBank/DDBJ databases">
        <authorList>
            <person name="Cai Z."/>
        </authorList>
    </citation>
    <scope>NUCLEOTIDE SEQUENCE [LARGE SCALE GENOMIC DNA]</scope>
</reference>
<evidence type="ECO:0000256" key="1">
    <source>
        <dbReference type="SAM" id="Phobius"/>
    </source>
</evidence>
<dbReference type="EMBL" id="FNXT01001297">
    <property type="protein sequence ID" value="SZX77956.1"/>
    <property type="molecule type" value="Genomic_DNA"/>
</dbReference>
<gene>
    <name evidence="2" type="ORF">BQ4739_LOCUS18289</name>
</gene>
<accession>A0A383WMJ1</accession>
<protein>
    <submittedName>
        <fullName evidence="2">Uncharacterized protein</fullName>
    </submittedName>
</protein>
<feature type="transmembrane region" description="Helical" evidence="1">
    <location>
        <begin position="64"/>
        <end position="81"/>
    </location>
</feature>
<keyword evidence="3" id="KW-1185">Reference proteome</keyword>
<evidence type="ECO:0000313" key="3">
    <source>
        <dbReference type="Proteomes" id="UP000256970"/>
    </source>
</evidence>
<proteinExistence type="predicted"/>
<name>A0A383WMJ1_TETOB</name>
<feature type="transmembrane region" description="Helical" evidence="1">
    <location>
        <begin position="31"/>
        <end position="52"/>
    </location>
</feature>
<evidence type="ECO:0000313" key="2">
    <source>
        <dbReference type="EMBL" id="SZX77956.1"/>
    </source>
</evidence>
<dbReference type="AlphaFoldDB" id="A0A383WMJ1"/>
<keyword evidence="1" id="KW-1133">Transmembrane helix</keyword>
<organism evidence="2 3">
    <name type="scientific">Tetradesmus obliquus</name>
    <name type="common">Green alga</name>
    <name type="synonym">Acutodesmus obliquus</name>
    <dbReference type="NCBI Taxonomy" id="3088"/>
    <lineage>
        <taxon>Eukaryota</taxon>
        <taxon>Viridiplantae</taxon>
        <taxon>Chlorophyta</taxon>
        <taxon>core chlorophytes</taxon>
        <taxon>Chlorophyceae</taxon>
        <taxon>CS clade</taxon>
        <taxon>Sphaeropleales</taxon>
        <taxon>Scenedesmaceae</taxon>
        <taxon>Tetradesmus</taxon>
    </lineage>
</organism>
<keyword evidence="1" id="KW-0812">Transmembrane</keyword>
<keyword evidence="1" id="KW-0472">Membrane</keyword>
<dbReference type="Proteomes" id="UP000256970">
    <property type="component" value="Unassembled WGS sequence"/>
</dbReference>